<feature type="region of interest" description="Disordered" evidence="2">
    <location>
        <begin position="317"/>
        <end position="355"/>
    </location>
</feature>
<dbReference type="Pfam" id="PF16700">
    <property type="entry name" value="SNCAIP_SNCA_bd"/>
    <property type="match status" value="1"/>
</dbReference>
<feature type="region of interest" description="Disordered" evidence="2">
    <location>
        <begin position="658"/>
        <end position="683"/>
    </location>
</feature>
<dbReference type="PROSITE" id="PS50088">
    <property type="entry name" value="ANK_REPEAT"/>
    <property type="match status" value="1"/>
</dbReference>
<feature type="compositionally biased region" description="Gly residues" evidence="2">
    <location>
        <begin position="325"/>
        <end position="351"/>
    </location>
</feature>
<feature type="compositionally biased region" description="Polar residues" evidence="2">
    <location>
        <begin position="811"/>
        <end position="823"/>
    </location>
</feature>
<feature type="domain" description="Synphilin-1 alpha-Synuclein-binding" evidence="3">
    <location>
        <begin position="553"/>
        <end position="597"/>
    </location>
</feature>
<feature type="repeat" description="ANK" evidence="1">
    <location>
        <begin position="497"/>
        <end position="529"/>
    </location>
</feature>
<evidence type="ECO:0000256" key="1">
    <source>
        <dbReference type="PROSITE-ProRule" id="PRU00023"/>
    </source>
</evidence>
<evidence type="ECO:0000256" key="2">
    <source>
        <dbReference type="SAM" id="MobiDB-lite"/>
    </source>
</evidence>
<dbReference type="GO" id="GO:0031625">
    <property type="term" value="F:ubiquitin protein ligase binding"/>
    <property type="evidence" value="ECO:0007669"/>
    <property type="project" value="TreeGrafter"/>
</dbReference>
<evidence type="ECO:0000259" key="3">
    <source>
        <dbReference type="Pfam" id="PF16700"/>
    </source>
</evidence>
<evidence type="ECO:0000313" key="4">
    <source>
        <dbReference type="EMBL" id="CAK6978274.1"/>
    </source>
</evidence>
<feature type="compositionally biased region" description="Basic and acidic residues" evidence="2">
    <location>
        <begin position="792"/>
        <end position="805"/>
    </location>
</feature>
<dbReference type="Gene3D" id="1.25.40.20">
    <property type="entry name" value="Ankyrin repeat-containing domain"/>
    <property type="match status" value="2"/>
</dbReference>
<name>A0AAV1Q5C8_SCOSC</name>
<dbReference type="SMART" id="SM00248">
    <property type="entry name" value="ANK"/>
    <property type="match status" value="4"/>
</dbReference>
<feature type="compositionally biased region" description="Low complexity" evidence="2">
    <location>
        <begin position="886"/>
        <end position="904"/>
    </location>
</feature>
<keyword evidence="5" id="KW-1185">Reference proteome</keyword>
<feature type="compositionally biased region" description="Basic and acidic residues" evidence="2">
    <location>
        <begin position="31"/>
        <end position="43"/>
    </location>
</feature>
<dbReference type="InterPro" id="IPR036770">
    <property type="entry name" value="Ankyrin_rpt-contain_sf"/>
</dbReference>
<feature type="compositionally biased region" description="Polar residues" evidence="2">
    <location>
        <begin position="596"/>
        <end position="605"/>
    </location>
</feature>
<dbReference type="PANTHER" id="PTHR22882:SF3">
    <property type="entry name" value="SYNPHILIN-1"/>
    <property type="match status" value="1"/>
</dbReference>
<feature type="region of interest" description="Disordered" evidence="2">
    <location>
        <begin position="697"/>
        <end position="939"/>
    </location>
</feature>
<dbReference type="SUPFAM" id="SSF48403">
    <property type="entry name" value="Ankyrin repeat"/>
    <property type="match status" value="1"/>
</dbReference>
<organism evidence="4 5">
    <name type="scientific">Scomber scombrus</name>
    <name type="common">Atlantic mackerel</name>
    <name type="synonym">Scomber vernalis</name>
    <dbReference type="NCBI Taxonomy" id="13677"/>
    <lineage>
        <taxon>Eukaryota</taxon>
        <taxon>Metazoa</taxon>
        <taxon>Chordata</taxon>
        <taxon>Craniata</taxon>
        <taxon>Vertebrata</taxon>
        <taxon>Euteleostomi</taxon>
        <taxon>Actinopterygii</taxon>
        <taxon>Neopterygii</taxon>
        <taxon>Teleostei</taxon>
        <taxon>Neoteleostei</taxon>
        <taxon>Acanthomorphata</taxon>
        <taxon>Pelagiaria</taxon>
        <taxon>Scombriformes</taxon>
        <taxon>Scombridae</taxon>
        <taxon>Scomber</taxon>
    </lineage>
</organism>
<feature type="region of interest" description="Disordered" evidence="2">
    <location>
        <begin position="170"/>
        <end position="222"/>
    </location>
</feature>
<gene>
    <name evidence="4" type="ORF">FSCOSCO3_A005453</name>
</gene>
<feature type="region of interest" description="Disordered" evidence="2">
    <location>
        <begin position="25"/>
        <end position="135"/>
    </location>
</feature>
<dbReference type="PANTHER" id="PTHR22882">
    <property type="entry name" value="SYNPHILIN-1"/>
    <property type="match status" value="1"/>
</dbReference>
<sequence>MEAPEYLDLDEIDFSDDSVYSVTSLKSIPELSRRSDGQAEERPAPAINWSRGVSSHSGGGIKPTGLAEVHSKFRPVKRVSPLKHQPETTDSDCDGKVQSQGEPGEDSKDDPKPTHASSSDGPGGKAKSSVGGGVGVVGGNNHQALFGELEHYDLDMDEILDVPYIKSSQQMSTLPRVPHDKRSVSGSNLSGGTLERNRGGGGLKSAALPHNEPLSLGSSSSQTPYCVLSPVKWSDLRKSKSMDPDLHLLHRSPAAGSYQAELHSSSSLISCSSSLSSFSDADKLLSARVFPDSQSQRSVEPAGGAAMMFPLPGCRQDGSKTWTPGSGGGGGAGGGGSGGPRGFGGGGAGGGEMDEETKKNQNIINIVREGQISLLPHLAADNLELIRDEDGNNLLHISASQGHADCLQHLTSLMGEDSLNERNNQQLTPAGLGVKNGHLECVRWMVSETEAIAELSCSREHPSLIHYAGRHGQEKVLLWLLQFMQEQAISLDEIDQNGNTAVHVAAQYGHLTCIQTLVEYGSNVTVQNQQGERPSQSAERQGHTTCARYLVVVETCMSLASQVVKLTKQLNEQAAEKIVLQKQMQSLMDPKAEGTPSRSPSSHQPSVDAWPEMMLTAEGIPGDGHWLVRQGGVGPDTVLRQLLGKDAPEMLCPRERLPLAGGLSRDPVPAAPGAPGPRRTGLVERRELKLARLKQIMQRSLSESDSDGYPPEEGKSQAAPPTNTLRPDRPSHLPITEEEPASNHLPLVMKKNLPPTSSSAAEKKQAFSASGSKSVDGGGYNPSPTSSDPDASDGKTPDASGDAHDAANGQKVATSPKSALKSPSSRRKTSQNLKLRVTFDEQVHKSSGQEAEPTTKVHHGKERTPTGSSESKRPFGAFRSIMETLSGNTNHSNNNNSNSSNSQSGAAVKSSNCQNSPGKKSESKSSTGGAKGKNKSSNV</sequence>
<dbReference type="InterPro" id="IPR040133">
    <property type="entry name" value="SNCAIP"/>
</dbReference>
<protein>
    <submittedName>
        <fullName evidence="4">Synphilin-1</fullName>
    </submittedName>
</protein>
<dbReference type="Pfam" id="PF12796">
    <property type="entry name" value="Ank_2"/>
    <property type="match status" value="2"/>
</dbReference>
<dbReference type="Gene3D" id="6.10.250.750">
    <property type="match status" value="1"/>
</dbReference>
<feature type="region of interest" description="Disordered" evidence="2">
    <location>
        <begin position="588"/>
        <end position="607"/>
    </location>
</feature>
<keyword evidence="1" id="KW-0040">ANK repeat</keyword>
<feature type="compositionally biased region" description="Basic residues" evidence="2">
    <location>
        <begin position="72"/>
        <end position="81"/>
    </location>
</feature>
<dbReference type="AlphaFoldDB" id="A0AAV1Q5C8"/>
<dbReference type="PROSITE" id="PS50297">
    <property type="entry name" value="ANK_REP_REGION"/>
    <property type="match status" value="1"/>
</dbReference>
<dbReference type="InterPro" id="IPR002110">
    <property type="entry name" value="Ankyrin_rpt"/>
</dbReference>
<accession>A0AAV1Q5C8</accession>
<reference evidence="4 5" key="1">
    <citation type="submission" date="2024-01" db="EMBL/GenBank/DDBJ databases">
        <authorList>
            <person name="Alioto T."/>
            <person name="Alioto T."/>
            <person name="Gomez Garrido J."/>
        </authorList>
    </citation>
    <scope>NUCLEOTIDE SEQUENCE [LARGE SCALE GENOMIC DNA]</scope>
</reference>
<evidence type="ECO:0000313" key="5">
    <source>
        <dbReference type="Proteomes" id="UP001314229"/>
    </source>
</evidence>
<comment type="caution">
    <text evidence="4">The sequence shown here is derived from an EMBL/GenBank/DDBJ whole genome shotgun (WGS) entry which is preliminary data.</text>
</comment>
<dbReference type="Proteomes" id="UP001314229">
    <property type="component" value="Unassembled WGS sequence"/>
</dbReference>
<proteinExistence type="predicted"/>
<dbReference type="EMBL" id="CAWUFR010000474">
    <property type="protein sequence ID" value="CAK6978274.1"/>
    <property type="molecule type" value="Genomic_DNA"/>
</dbReference>
<dbReference type="InterPro" id="IPR032027">
    <property type="entry name" value="SNCAIP_SNCA-bd"/>
</dbReference>